<proteinExistence type="predicted"/>
<keyword evidence="2" id="KW-1185">Reference proteome</keyword>
<dbReference type="EMBL" id="FNKJ01000003">
    <property type="protein sequence ID" value="SDR06556.1"/>
    <property type="molecule type" value="Genomic_DNA"/>
</dbReference>
<sequence length="71" mass="7756">MIIEVSEKPVSRGWTVQLDALEVNFNSLEEAQAFVAQLKARIDAPHVWPSTTGHKTFTASTQGSRAVCAVE</sequence>
<evidence type="ECO:0000313" key="1">
    <source>
        <dbReference type="EMBL" id="SDR06556.1"/>
    </source>
</evidence>
<dbReference type="RefSeq" id="WP_090322993.1">
    <property type="nucleotide sequence ID" value="NZ_FNKJ01000003.1"/>
</dbReference>
<protein>
    <submittedName>
        <fullName evidence="1">Uncharacterized protein</fullName>
    </submittedName>
</protein>
<organism evidence="1 2">
    <name type="scientific">Pseudomonas moorei</name>
    <dbReference type="NCBI Taxonomy" id="395599"/>
    <lineage>
        <taxon>Bacteria</taxon>
        <taxon>Pseudomonadati</taxon>
        <taxon>Pseudomonadota</taxon>
        <taxon>Gammaproteobacteria</taxon>
        <taxon>Pseudomonadales</taxon>
        <taxon>Pseudomonadaceae</taxon>
        <taxon>Pseudomonas</taxon>
    </lineage>
</organism>
<dbReference type="AlphaFoldDB" id="A0A1H1G132"/>
<dbReference type="OrthoDB" id="6914473at2"/>
<reference evidence="2" key="1">
    <citation type="submission" date="2016-10" db="EMBL/GenBank/DDBJ databases">
        <authorList>
            <person name="Varghese N."/>
            <person name="Submissions S."/>
        </authorList>
    </citation>
    <scope>NUCLEOTIDE SEQUENCE [LARGE SCALE GENOMIC DNA]</scope>
    <source>
        <strain evidence="2">BS3775</strain>
    </source>
</reference>
<name>A0A1H1G132_9PSED</name>
<dbReference type="Proteomes" id="UP000199570">
    <property type="component" value="Unassembled WGS sequence"/>
</dbReference>
<evidence type="ECO:0000313" key="2">
    <source>
        <dbReference type="Proteomes" id="UP000199570"/>
    </source>
</evidence>
<gene>
    <name evidence="1" type="ORF">SAMN04490195_3008</name>
</gene>
<accession>A0A1H1G132</accession>